<dbReference type="RefSeq" id="WP_073074945.1">
    <property type="nucleotide sequence ID" value="NZ_MPPI01000051.1"/>
</dbReference>
<reference evidence="2 3" key="2">
    <citation type="submission" date="2018-03" db="EMBL/GenBank/DDBJ databases">
        <title>The ancient ancestry and fast evolution of plastids.</title>
        <authorList>
            <person name="Moore K.R."/>
            <person name="Magnabosco C."/>
            <person name="Momper L."/>
            <person name="Gold D.A."/>
            <person name="Bosak T."/>
            <person name="Fournier G.P."/>
        </authorList>
    </citation>
    <scope>NUCLEOTIDE SEQUENCE [LARGE SCALE GENOMIC DNA]</scope>
    <source>
        <strain evidence="2 3">ULC007</strain>
    </source>
</reference>
<organism evidence="2 3">
    <name type="scientific">Phormidesmis priestleyi ULC007</name>
    <dbReference type="NCBI Taxonomy" id="1920490"/>
    <lineage>
        <taxon>Bacteria</taxon>
        <taxon>Bacillati</taxon>
        <taxon>Cyanobacteriota</taxon>
        <taxon>Cyanophyceae</taxon>
        <taxon>Leptolyngbyales</taxon>
        <taxon>Leptolyngbyaceae</taxon>
        <taxon>Phormidesmis</taxon>
    </lineage>
</organism>
<evidence type="ECO:0000256" key="1">
    <source>
        <dbReference type="SAM" id="MobiDB-lite"/>
    </source>
</evidence>
<dbReference type="Proteomes" id="UP000238634">
    <property type="component" value="Unassembled WGS sequence"/>
</dbReference>
<protein>
    <submittedName>
        <fullName evidence="2">Uncharacterized protein</fullName>
    </submittedName>
</protein>
<dbReference type="STRING" id="1920490.GCA_001895925_05439"/>
<name>A0A2T1D5M9_9CYAN</name>
<dbReference type="EMBL" id="PVWG01000054">
    <property type="protein sequence ID" value="PSB15746.1"/>
    <property type="molecule type" value="Genomic_DNA"/>
</dbReference>
<feature type="compositionally biased region" description="Basic residues" evidence="1">
    <location>
        <begin position="96"/>
        <end position="107"/>
    </location>
</feature>
<evidence type="ECO:0000313" key="3">
    <source>
        <dbReference type="Proteomes" id="UP000238634"/>
    </source>
</evidence>
<gene>
    <name evidence="2" type="ORF">C7B65_23710</name>
</gene>
<proteinExistence type="predicted"/>
<keyword evidence="3" id="KW-1185">Reference proteome</keyword>
<reference evidence="2 3" key="1">
    <citation type="submission" date="2018-02" db="EMBL/GenBank/DDBJ databases">
        <authorList>
            <person name="Cohen D.B."/>
            <person name="Kent A.D."/>
        </authorList>
    </citation>
    <scope>NUCLEOTIDE SEQUENCE [LARGE SCALE GENOMIC DNA]</scope>
    <source>
        <strain evidence="2 3">ULC007</strain>
    </source>
</reference>
<accession>A0A2T1D5M9</accession>
<feature type="region of interest" description="Disordered" evidence="1">
    <location>
        <begin position="86"/>
        <end position="107"/>
    </location>
</feature>
<sequence>MTVAKTKKSIAANKVEATAIDQIESLFADLPEKPQENVSLREAIAALREPLKASLAKGYGYDELTKILNENGIEIRSSTLKHYLATAQKTSSSGTRKPRAKRVQKSA</sequence>
<comment type="caution">
    <text evidence="2">The sequence shown here is derived from an EMBL/GenBank/DDBJ whole genome shotgun (WGS) entry which is preliminary data.</text>
</comment>
<dbReference type="AlphaFoldDB" id="A0A2T1D5M9"/>
<dbReference type="OrthoDB" id="531951at2"/>
<evidence type="ECO:0000313" key="2">
    <source>
        <dbReference type="EMBL" id="PSB15746.1"/>
    </source>
</evidence>